<evidence type="ECO:0000256" key="1">
    <source>
        <dbReference type="SAM" id="Phobius"/>
    </source>
</evidence>
<keyword evidence="4" id="KW-1185">Reference proteome</keyword>
<feature type="transmembrane region" description="Helical" evidence="1">
    <location>
        <begin position="183"/>
        <end position="201"/>
    </location>
</feature>
<dbReference type="Proteomes" id="UP001549036">
    <property type="component" value="Unassembled WGS sequence"/>
</dbReference>
<feature type="transmembrane region" description="Helical" evidence="1">
    <location>
        <begin position="213"/>
        <end position="233"/>
    </location>
</feature>
<keyword evidence="1" id="KW-1133">Transmembrane helix</keyword>
<proteinExistence type="predicted"/>
<comment type="caution">
    <text evidence="3">The sequence shown here is derived from an EMBL/GenBank/DDBJ whole genome shotgun (WGS) entry which is preliminary data.</text>
</comment>
<feature type="transmembrane region" description="Helical" evidence="1">
    <location>
        <begin position="313"/>
        <end position="334"/>
    </location>
</feature>
<protein>
    <recommendedName>
        <fullName evidence="2">Inositolphosphotransferase Aur1/Ipt1 domain-containing protein</fullName>
    </recommendedName>
</protein>
<dbReference type="InterPro" id="IPR026841">
    <property type="entry name" value="Aur1/Ipt1"/>
</dbReference>
<evidence type="ECO:0000259" key="2">
    <source>
        <dbReference type="Pfam" id="PF14378"/>
    </source>
</evidence>
<feature type="transmembrane region" description="Helical" evidence="1">
    <location>
        <begin position="111"/>
        <end position="131"/>
    </location>
</feature>
<gene>
    <name evidence="3" type="ORF">ABID26_007150</name>
</gene>
<dbReference type="EMBL" id="JBEPLM010000029">
    <property type="protein sequence ID" value="MET3597724.1"/>
    <property type="molecule type" value="Genomic_DNA"/>
</dbReference>
<name>A0ABV2I4B0_9HYPH</name>
<evidence type="ECO:0000313" key="4">
    <source>
        <dbReference type="Proteomes" id="UP001549036"/>
    </source>
</evidence>
<sequence>MHSGIRAWAMVITRSVFNRAGAIVGAAAQLVRRDSGLYLTIAAYTLAGLVFLHAVGADDRSAYSIYFADWIKLNCLVFPIFVVIFDAILILYRFDSRRPLVVKATFSNSRLAYFLSGLCLLVALMIFQGTFTSVKNAMPVWQGGFRFDVVQADIDNFLHFGVDPWRWLYAVAKNDSVRVLVEWNYNALWFLLNFTILFFVATSPKAASIRTRYLACFMAVWIVVGNVLAALFLSAGPAFYGLVTEDTARFGEQLAFLAKGLGAPNSAVSNQNYLWSLNEAGRTGFASGISAFPSVHVALVTLNALFLREYNRYLGALAFLYAAFVAASSVYLAWHYAIDGYVAASVTLLIYVVARKLVPADRRLPAPRTQPAVRPEAALAIS</sequence>
<dbReference type="Pfam" id="PF14378">
    <property type="entry name" value="PAP2_3"/>
    <property type="match status" value="1"/>
</dbReference>
<accession>A0ABV2I4B0</accession>
<dbReference type="SUPFAM" id="SSF48317">
    <property type="entry name" value="Acid phosphatase/Vanadium-dependent haloperoxidase"/>
    <property type="match status" value="1"/>
</dbReference>
<keyword evidence="1" id="KW-0812">Transmembrane</keyword>
<evidence type="ECO:0000313" key="3">
    <source>
        <dbReference type="EMBL" id="MET3597724.1"/>
    </source>
</evidence>
<dbReference type="InterPro" id="IPR036938">
    <property type="entry name" value="PAP2/HPO_sf"/>
</dbReference>
<organism evidence="3 4">
    <name type="scientific">Mesorhizobium shonense</name>
    <dbReference type="NCBI Taxonomy" id="1209948"/>
    <lineage>
        <taxon>Bacteria</taxon>
        <taxon>Pseudomonadati</taxon>
        <taxon>Pseudomonadota</taxon>
        <taxon>Alphaproteobacteria</taxon>
        <taxon>Hyphomicrobiales</taxon>
        <taxon>Phyllobacteriaceae</taxon>
        <taxon>Mesorhizobium</taxon>
    </lineage>
</organism>
<reference evidence="3 4" key="1">
    <citation type="submission" date="2024-06" db="EMBL/GenBank/DDBJ databases">
        <title>Genomic Encyclopedia of Type Strains, Phase IV (KMG-IV): sequencing the most valuable type-strain genomes for metagenomic binning, comparative biology and taxonomic classification.</title>
        <authorList>
            <person name="Goeker M."/>
        </authorList>
    </citation>
    <scope>NUCLEOTIDE SEQUENCE [LARGE SCALE GENOMIC DNA]</scope>
    <source>
        <strain evidence="3 4">DSM 29846</strain>
    </source>
</reference>
<feature type="transmembrane region" description="Helical" evidence="1">
    <location>
        <begin position="340"/>
        <end position="358"/>
    </location>
</feature>
<feature type="transmembrane region" description="Helical" evidence="1">
    <location>
        <begin position="285"/>
        <end position="306"/>
    </location>
</feature>
<feature type="domain" description="Inositolphosphotransferase Aur1/Ipt1" evidence="2">
    <location>
        <begin position="154"/>
        <end position="352"/>
    </location>
</feature>
<feature type="transmembrane region" description="Helical" evidence="1">
    <location>
        <begin position="37"/>
        <end position="55"/>
    </location>
</feature>
<feature type="transmembrane region" description="Helical" evidence="1">
    <location>
        <begin position="70"/>
        <end position="91"/>
    </location>
</feature>
<dbReference type="RefSeq" id="WP_126096867.1">
    <property type="nucleotide sequence ID" value="NZ_JBEPLM010000029.1"/>
</dbReference>
<keyword evidence="1" id="KW-0472">Membrane</keyword>